<keyword evidence="4" id="KW-1185">Reference proteome</keyword>
<dbReference type="InterPro" id="IPR004151">
    <property type="entry name" value="7TM_GPCR_serpentine_rcpt_Sre"/>
</dbReference>
<feature type="transmembrane region" description="Helical" evidence="2">
    <location>
        <begin position="91"/>
        <end position="109"/>
    </location>
</feature>
<proteinExistence type="inferred from homology"/>
<evidence type="ECO:0008006" key="5">
    <source>
        <dbReference type="Google" id="ProtNLM"/>
    </source>
</evidence>
<dbReference type="EMBL" id="BTSX01000004">
    <property type="protein sequence ID" value="GMS96925.1"/>
    <property type="molecule type" value="Genomic_DNA"/>
</dbReference>
<dbReference type="AlphaFoldDB" id="A0AAV5TR27"/>
<comment type="similarity">
    <text evidence="1">Belongs to the nematode receptor-like protein sre family.</text>
</comment>
<feature type="non-terminal residue" evidence="3">
    <location>
        <position position="1"/>
    </location>
</feature>
<evidence type="ECO:0000313" key="4">
    <source>
        <dbReference type="Proteomes" id="UP001432027"/>
    </source>
</evidence>
<keyword evidence="2" id="KW-0472">Membrane</keyword>
<gene>
    <name evidence="3" type="ORF">PENTCL1PPCAC_19100</name>
</gene>
<evidence type="ECO:0000313" key="3">
    <source>
        <dbReference type="EMBL" id="GMS96925.1"/>
    </source>
</evidence>
<comment type="caution">
    <text evidence="3">The sequence shown here is derived from an EMBL/GenBank/DDBJ whole genome shotgun (WGS) entry which is preliminary data.</text>
</comment>
<evidence type="ECO:0000256" key="1">
    <source>
        <dbReference type="ARBA" id="ARBA00006803"/>
    </source>
</evidence>
<reference evidence="3" key="1">
    <citation type="submission" date="2023-10" db="EMBL/GenBank/DDBJ databases">
        <title>Genome assembly of Pristionchus species.</title>
        <authorList>
            <person name="Yoshida K."/>
            <person name="Sommer R.J."/>
        </authorList>
    </citation>
    <scope>NUCLEOTIDE SEQUENCE</scope>
    <source>
        <strain evidence="3">RS0144</strain>
    </source>
</reference>
<keyword evidence="2" id="KW-0812">Transmembrane</keyword>
<dbReference type="Pfam" id="PF03125">
    <property type="entry name" value="Sre"/>
    <property type="match status" value="1"/>
</dbReference>
<sequence>FIPIYGDQLWLMPGISTVVYYALISIELAALIYNTIFATFAIAIWSNTSIFHRNLLNIGICLYCNAYLHILSRSIIILFQLKILIPNVMRQYQSITIVFQFTSLVSFYLDQF</sequence>
<dbReference type="GO" id="GO:0007606">
    <property type="term" value="P:sensory perception of chemical stimulus"/>
    <property type="evidence" value="ECO:0007669"/>
    <property type="project" value="InterPro"/>
</dbReference>
<accession>A0AAV5TR27</accession>
<feature type="transmembrane region" description="Helical" evidence="2">
    <location>
        <begin position="55"/>
        <end position="79"/>
    </location>
</feature>
<organism evidence="3 4">
    <name type="scientific">Pristionchus entomophagus</name>
    <dbReference type="NCBI Taxonomy" id="358040"/>
    <lineage>
        <taxon>Eukaryota</taxon>
        <taxon>Metazoa</taxon>
        <taxon>Ecdysozoa</taxon>
        <taxon>Nematoda</taxon>
        <taxon>Chromadorea</taxon>
        <taxon>Rhabditida</taxon>
        <taxon>Rhabditina</taxon>
        <taxon>Diplogasteromorpha</taxon>
        <taxon>Diplogasteroidea</taxon>
        <taxon>Neodiplogasteridae</taxon>
        <taxon>Pristionchus</taxon>
    </lineage>
</organism>
<evidence type="ECO:0000256" key="2">
    <source>
        <dbReference type="SAM" id="Phobius"/>
    </source>
</evidence>
<feature type="transmembrane region" description="Helical" evidence="2">
    <location>
        <begin position="20"/>
        <end position="43"/>
    </location>
</feature>
<name>A0AAV5TR27_9BILA</name>
<protein>
    <recommendedName>
        <fullName evidence="5">G protein-coupled receptor</fullName>
    </recommendedName>
</protein>
<keyword evidence="2" id="KW-1133">Transmembrane helix</keyword>
<dbReference type="Proteomes" id="UP001432027">
    <property type="component" value="Unassembled WGS sequence"/>
</dbReference>
<dbReference type="GO" id="GO:0016020">
    <property type="term" value="C:membrane"/>
    <property type="evidence" value="ECO:0007669"/>
    <property type="project" value="InterPro"/>
</dbReference>